<protein>
    <recommendedName>
        <fullName evidence="3">DUF4197 domain-containing protein</fullName>
    </recommendedName>
</protein>
<organism evidence="1 2">
    <name type="scientific">Portibacter lacus</name>
    <dbReference type="NCBI Taxonomy" id="1099794"/>
    <lineage>
        <taxon>Bacteria</taxon>
        <taxon>Pseudomonadati</taxon>
        <taxon>Bacteroidota</taxon>
        <taxon>Saprospiria</taxon>
        <taxon>Saprospirales</taxon>
        <taxon>Haliscomenobacteraceae</taxon>
        <taxon>Portibacter</taxon>
    </lineage>
</organism>
<dbReference type="InterPro" id="IPR025245">
    <property type="entry name" value="DUF4197"/>
</dbReference>
<proteinExistence type="predicted"/>
<evidence type="ECO:0000313" key="1">
    <source>
        <dbReference type="EMBL" id="GLR17791.1"/>
    </source>
</evidence>
<keyword evidence="2" id="KW-1185">Reference proteome</keyword>
<dbReference type="EMBL" id="BSOH01000014">
    <property type="protein sequence ID" value="GLR17791.1"/>
    <property type="molecule type" value="Genomic_DNA"/>
</dbReference>
<evidence type="ECO:0000313" key="2">
    <source>
        <dbReference type="Proteomes" id="UP001156666"/>
    </source>
</evidence>
<comment type="caution">
    <text evidence="1">The sequence shown here is derived from an EMBL/GenBank/DDBJ whole genome shotgun (WGS) entry which is preliminary data.</text>
</comment>
<name>A0AA37SNC3_9BACT</name>
<gene>
    <name evidence="1" type="ORF">GCM10007940_24060</name>
</gene>
<evidence type="ECO:0008006" key="3">
    <source>
        <dbReference type="Google" id="ProtNLM"/>
    </source>
</evidence>
<reference evidence="1" key="2">
    <citation type="submission" date="2023-01" db="EMBL/GenBank/DDBJ databases">
        <title>Draft genome sequence of Portibacter lacus strain NBRC 108769.</title>
        <authorList>
            <person name="Sun Q."/>
            <person name="Mori K."/>
        </authorList>
    </citation>
    <scope>NUCLEOTIDE SEQUENCE</scope>
    <source>
        <strain evidence="1">NBRC 108769</strain>
    </source>
</reference>
<dbReference type="AlphaFoldDB" id="A0AA37SNC3"/>
<dbReference type="Pfam" id="PF13852">
    <property type="entry name" value="DUF4197"/>
    <property type="match status" value="1"/>
</dbReference>
<reference evidence="1" key="1">
    <citation type="journal article" date="2014" name="Int. J. Syst. Evol. Microbiol.">
        <title>Complete genome sequence of Corynebacterium casei LMG S-19264T (=DSM 44701T), isolated from a smear-ripened cheese.</title>
        <authorList>
            <consortium name="US DOE Joint Genome Institute (JGI-PGF)"/>
            <person name="Walter F."/>
            <person name="Albersmeier A."/>
            <person name="Kalinowski J."/>
            <person name="Ruckert C."/>
        </authorList>
    </citation>
    <scope>NUCLEOTIDE SEQUENCE</scope>
    <source>
        <strain evidence="1">NBRC 108769</strain>
    </source>
</reference>
<dbReference type="Proteomes" id="UP001156666">
    <property type="component" value="Unassembled WGS sequence"/>
</dbReference>
<accession>A0AA37SNC3</accession>
<sequence length="225" mass="24788">MNAQINLSKLVDKGKKVLAGENPLSKDEVANGLKEALDNGIEEAVSKLSAEDGYLASAYKIQIPEEAQKVIGKLKMVPGFENIEQELILKMNKAAELAAKKATPIFVDAVKSISFDDAMNILQGEDDAATVYLKGKSKQSLYKEFMPVIVSALDEVNARTYWKTAVDAYNKIPFVKKVNPELDDHVNNKALDGLFSLIAVKEEGIRNDIDQRSSDLLKKVFGQQD</sequence>